<dbReference type="Gene3D" id="1.10.340.30">
    <property type="entry name" value="Hypothetical protein, domain 2"/>
    <property type="match status" value="1"/>
</dbReference>
<keyword evidence="2" id="KW-1185">Reference proteome</keyword>
<dbReference type="eggNOG" id="arCOG04144">
    <property type="taxonomic scope" value="Archaea"/>
</dbReference>
<reference evidence="1 2" key="1">
    <citation type="submission" date="2007-10" db="EMBL/GenBank/DDBJ databases">
        <title>Complete sequence of Caldivirga maquilingensis IC-167.</title>
        <authorList>
            <consortium name="US DOE Joint Genome Institute"/>
            <person name="Copeland A."/>
            <person name="Lucas S."/>
            <person name="Lapidus A."/>
            <person name="Barry K."/>
            <person name="Glavina del Rio T."/>
            <person name="Dalin E."/>
            <person name="Tice H."/>
            <person name="Pitluck S."/>
            <person name="Saunders E."/>
            <person name="Brettin T."/>
            <person name="Bruce D."/>
            <person name="Detter J.C."/>
            <person name="Han C."/>
            <person name="Schmutz J."/>
            <person name="Larimer F."/>
            <person name="Land M."/>
            <person name="Hauser L."/>
            <person name="Kyrpides N."/>
            <person name="Ivanova N."/>
            <person name="Biddle J.F."/>
            <person name="Zhang Z."/>
            <person name="Fitz-Gibbon S.T."/>
            <person name="Lowe T.M."/>
            <person name="Saltikov C."/>
            <person name="House C.H."/>
            <person name="Richardson P."/>
        </authorList>
    </citation>
    <scope>NUCLEOTIDE SEQUENCE [LARGE SCALE GENOMIC DNA]</scope>
    <source>
        <strain evidence="2">ATCC 700844 / DSM 13496 / JCM 10307 / IC-167</strain>
    </source>
</reference>
<sequence>MEVSEERVIKLSTVLRELSLSDVLAFEERDPQFIVVKELCTALNNPGLVAVLVAMNSIVSYMLTGRGERHWSYFSEYFSHNKPSDLCRDFKAYVVKSPYLARGREVKVDRIDRFCRAKLHERLMGLTNLNEAWSLLAGGLHSPINSKTIVFAVKMLYYAYRACGINVKPPEDLPIPVDYRIATLTKCSGLINAEAKVLAAKQNLVQETWGRVAELSGIPQVNLDALLWVIGGALIYSNFNVNSALRKLMEDSLIPPGKATVFKELVTELSRECSRGAETFKYNNS</sequence>
<dbReference type="GO" id="GO:0016799">
    <property type="term" value="F:hydrolase activity, hydrolyzing N-glycosyl compounds"/>
    <property type="evidence" value="ECO:0007669"/>
    <property type="project" value="InterPro"/>
</dbReference>
<dbReference type="SUPFAM" id="SSF48150">
    <property type="entry name" value="DNA-glycosylase"/>
    <property type="match status" value="1"/>
</dbReference>
<evidence type="ECO:0000313" key="1">
    <source>
        <dbReference type="EMBL" id="ABW01678.1"/>
    </source>
</evidence>
<name>A8MD22_CALMQ</name>
<protein>
    <submittedName>
        <fullName evidence="1">DNA-(Apurinic or apyrimidinic site) lyase</fullName>
        <ecNumber evidence="1">4.2.99.18</ecNumber>
    </submittedName>
</protein>
<dbReference type="InterPro" id="IPR011257">
    <property type="entry name" value="DNA_glycosylase"/>
</dbReference>
<dbReference type="Gene3D" id="1.10.1670.10">
    <property type="entry name" value="Helix-hairpin-Helix base-excision DNA repair enzymes (C-terminal)"/>
    <property type="match status" value="1"/>
</dbReference>
<dbReference type="InterPro" id="IPR015254">
    <property type="entry name" value="AGOG-like"/>
</dbReference>
<dbReference type="Proteomes" id="UP000001137">
    <property type="component" value="Chromosome"/>
</dbReference>
<dbReference type="EC" id="4.2.99.18" evidence="1"/>
<keyword evidence="1" id="KW-0456">Lyase</keyword>
<proteinExistence type="predicted"/>
<dbReference type="GeneID" id="5709370"/>
<dbReference type="AlphaFoldDB" id="A8MD22"/>
<dbReference type="OrthoDB" id="15106at2157"/>
<dbReference type="KEGG" id="cma:Cmaq_0843"/>
<dbReference type="GO" id="GO:0006281">
    <property type="term" value="P:DNA repair"/>
    <property type="evidence" value="ECO:0007669"/>
    <property type="project" value="InterPro"/>
</dbReference>
<dbReference type="HOGENOM" id="CLU_085935_0_0_2"/>
<dbReference type="Pfam" id="PF09171">
    <property type="entry name" value="AGOG"/>
    <property type="match status" value="1"/>
</dbReference>
<dbReference type="EMBL" id="CP000852">
    <property type="protein sequence ID" value="ABW01678.1"/>
    <property type="molecule type" value="Genomic_DNA"/>
</dbReference>
<dbReference type="RefSeq" id="WP_012185897.1">
    <property type="nucleotide sequence ID" value="NC_009954.1"/>
</dbReference>
<evidence type="ECO:0000313" key="2">
    <source>
        <dbReference type="Proteomes" id="UP000001137"/>
    </source>
</evidence>
<dbReference type="GO" id="GO:0140078">
    <property type="term" value="F:class I DNA-(apurinic or apyrimidinic site) endonuclease activity"/>
    <property type="evidence" value="ECO:0007669"/>
    <property type="project" value="UniProtKB-EC"/>
</dbReference>
<gene>
    <name evidence="1" type="ordered locus">Cmaq_0843</name>
</gene>
<dbReference type="InterPro" id="IPR023170">
    <property type="entry name" value="HhH_base_excis_C"/>
</dbReference>
<dbReference type="STRING" id="397948.Cmaq_0843"/>
<organism evidence="1 2">
    <name type="scientific">Caldivirga maquilingensis (strain ATCC 700844 / DSM 13496 / JCM 10307 / IC-167)</name>
    <dbReference type="NCBI Taxonomy" id="397948"/>
    <lineage>
        <taxon>Archaea</taxon>
        <taxon>Thermoproteota</taxon>
        <taxon>Thermoprotei</taxon>
        <taxon>Thermoproteales</taxon>
        <taxon>Thermoproteaceae</taxon>
        <taxon>Caldivirga</taxon>
    </lineage>
</organism>
<accession>A8MD22</accession>